<dbReference type="Gene3D" id="1.10.12.10">
    <property type="entry name" value="Lyase 2-enoyl-coa Hydratase, Chain A, domain 2"/>
    <property type="match status" value="1"/>
</dbReference>
<gene>
    <name evidence="3" type="ORF">UFOPK2242_00818</name>
    <name evidence="4" type="ORF">UFOPK3974_00704</name>
</gene>
<evidence type="ECO:0000313" key="3">
    <source>
        <dbReference type="EMBL" id="CAB4658539.1"/>
    </source>
</evidence>
<evidence type="ECO:0000313" key="4">
    <source>
        <dbReference type="EMBL" id="CAB4986760.1"/>
    </source>
</evidence>
<evidence type="ECO:0000256" key="2">
    <source>
        <dbReference type="ARBA" id="ARBA00023239"/>
    </source>
</evidence>
<dbReference type="InterPro" id="IPR001753">
    <property type="entry name" value="Enoyl-CoA_hydra/iso"/>
</dbReference>
<evidence type="ECO:0000256" key="1">
    <source>
        <dbReference type="ARBA" id="ARBA00023098"/>
    </source>
</evidence>
<dbReference type="InterPro" id="IPR014748">
    <property type="entry name" value="Enoyl-CoA_hydra_C"/>
</dbReference>
<sequence length="270" mass="28972">MTELLPMSTLHCTVERDGHIVILTMNRPESKNALSPDMLVGLAQGFDYVDETDDVRVAILTGAGGCFSSGADLKAMSRPSDDPRVVKAMADSPNLHWKALLRDHRLTKPLIAAVEGYAVAGGTEMLQGTDIRIAGEGATFGVWEAKRGLFPLGGSAVRLPRQIPYTLAMEVLLACRPVSAHEALAIGLIGRVVPDGDALKVAMEVAAEVAQNSPVSTKAILRAWRETEGLSDAEAMKIQDAIGWEVFASEDAQEGPRAFAEKRPPEFKGR</sequence>
<dbReference type="PANTHER" id="PTHR11941">
    <property type="entry name" value="ENOYL-COA HYDRATASE-RELATED"/>
    <property type="match status" value="1"/>
</dbReference>
<organism evidence="3">
    <name type="scientific">freshwater metagenome</name>
    <dbReference type="NCBI Taxonomy" id="449393"/>
    <lineage>
        <taxon>unclassified sequences</taxon>
        <taxon>metagenomes</taxon>
        <taxon>ecological metagenomes</taxon>
    </lineage>
</organism>
<dbReference type="EMBL" id="CAFBOR010000082">
    <property type="protein sequence ID" value="CAB4986760.1"/>
    <property type="molecule type" value="Genomic_DNA"/>
</dbReference>
<keyword evidence="1" id="KW-0443">Lipid metabolism</keyword>
<dbReference type="AlphaFoldDB" id="A0A6J6LDE1"/>
<dbReference type="EMBL" id="CAEZWM010000091">
    <property type="protein sequence ID" value="CAB4658539.1"/>
    <property type="molecule type" value="Genomic_DNA"/>
</dbReference>
<keyword evidence="2" id="KW-0456">Lyase</keyword>
<dbReference type="Pfam" id="PF00378">
    <property type="entry name" value="ECH_1"/>
    <property type="match status" value="1"/>
</dbReference>
<dbReference type="NCBIfam" id="NF005864">
    <property type="entry name" value="PRK07799.1"/>
    <property type="match status" value="1"/>
</dbReference>
<dbReference type="SUPFAM" id="SSF52096">
    <property type="entry name" value="ClpP/crotonase"/>
    <property type="match status" value="1"/>
</dbReference>
<accession>A0A6J6LDE1</accession>
<dbReference type="GO" id="GO:0016829">
    <property type="term" value="F:lyase activity"/>
    <property type="evidence" value="ECO:0007669"/>
    <property type="project" value="UniProtKB-KW"/>
</dbReference>
<protein>
    <submittedName>
        <fullName evidence="3">Unannotated protein</fullName>
    </submittedName>
</protein>
<name>A0A6J6LDE1_9ZZZZ</name>
<reference evidence="3" key="1">
    <citation type="submission" date="2020-05" db="EMBL/GenBank/DDBJ databases">
        <authorList>
            <person name="Chiriac C."/>
            <person name="Salcher M."/>
            <person name="Ghai R."/>
            <person name="Kavagutti S V."/>
        </authorList>
    </citation>
    <scope>NUCLEOTIDE SEQUENCE</scope>
</reference>
<proteinExistence type="predicted"/>
<dbReference type="GO" id="GO:0006635">
    <property type="term" value="P:fatty acid beta-oxidation"/>
    <property type="evidence" value="ECO:0007669"/>
    <property type="project" value="TreeGrafter"/>
</dbReference>
<dbReference type="CDD" id="cd06558">
    <property type="entry name" value="crotonase-like"/>
    <property type="match status" value="1"/>
</dbReference>
<dbReference type="InterPro" id="IPR029045">
    <property type="entry name" value="ClpP/crotonase-like_dom_sf"/>
</dbReference>
<dbReference type="PANTHER" id="PTHR11941:SF169">
    <property type="entry name" value="(7AS)-7A-METHYL-1,5-DIOXO-2,3,5,6,7,7A-HEXAHYDRO-1H-INDENE-CARBOXYL-COA HYDROLASE"/>
    <property type="match status" value="1"/>
</dbReference>
<dbReference type="Gene3D" id="3.90.226.10">
    <property type="entry name" value="2-enoyl-CoA Hydratase, Chain A, domain 1"/>
    <property type="match status" value="1"/>
</dbReference>